<proteinExistence type="predicted"/>
<dbReference type="PANTHER" id="PTHR47696">
    <property type="entry name" value="THAP DOMAIN-CONTAINING PROTEIN 2"/>
    <property type="match status" value="1"/>
</dbReference>
<keyword evidence="3" id="KW-0862">Zinc</keyword>
<keyword evidence="6" id="KW-0175">Coiled coil</keyword>
<dbReference type="Proteomes" id="UP000648187">
    <property type="component" value="Unassembled WGS sequence"/>
</dbReference>
<dbReference type="SMART" id="SM00692">
    <property type="entry name" value="DM3"/>
    <property type="match status" value="1"/>
</dbReference>
<evidence type="ECO:0000256" key="4">
    <source>
        <dbReference type="ARBA" id="ARBA00023125"/>
    </source>
</evidence>
<evidence type="ECO:0000259" key="7">
    <source>
        <dbReference type="PROSITE" id="PS50950"/>
    </source>
</evidence>
<evidence type="ECO:0000256" key="6">
    <source>
        <dbReference type="SAM" id="Coils"/>
    </source>
</evidence>
<dbReference type="SUPFAM" id="SSF57716">
    <property type="entry name" value="Glucocorticoid receptor-like (DNA-binding domain)"/>
    <property type="match status" value="1"/>
</dbReference>
<dbReference type="AlphaFoldDB" id="A0A835L0S7"/>
<dbReference type="InterPro" id="IPR038441">
    <property type="entry name" value="THAP_Znf_sf"/>
</dbReference>
<name>A0A835L0S7_SPOEX</name>
<dbReference type="Pfam" id="PF05485">
    <property type="entry name" value="THAP"/>
    <property type="match status" value="1"/>
</dbReference>
<evidence type="ECO:0000256" key="1">
    <source>
        <dbReference type="ARBA" id="ARBA00022723"/>
    </source>
</evidence>
<dbReference type="PROSITE" id="PS50950">
    <property type="entry name" value="ZF_THAP"/>
    <property type="match status" value="1"/>
</dbReference>
<feature type="non-terminal residue" evidence="8">
    <location>
        <position position="1"/>
    </location>
</feature>
<dbReference type="InterPro" id="IPR006612">
    <property type="entry name" value="THAP_Znf"/>
</dbReference>
<dbReference type="GO" id="GO:0008270">
    <property type="term" value="F:zinc ion binding"/>
    <property type="evidence" value="ECO:0007669"/>
    <property type="project" value="UniProtKB-KW"/>
</dbReference>
<keyword evidence="4 5" id="KW-0238">DNA-binding</keyword>
<protein>
    <recommendedName>
        <fullName evidence="7">THAP-type domain-containing protein</fullName>
    </recommendedName>
</protein>
<comment type="caution">
    <text evidence="8">The sequence shown here is derived from an EMBL/GenBank/DDBJ whole genome shotgun (WGS) entry which is preliminary data.</text>
</comment>
<dbReference type="EMBL" id="JACKWZ010000321">
    <property type="protein sequence ID" value="KAF9409395.1"/>
    <property type="molecule type" value="Genomic_DNA"/>
</dbReference>
<dbReference type="GO" id="GO:0003677">
    <property type="term" value="F:DNA binding"/>
    <property type="evidence" value="ECO:0007669"/>
    <property type="project" value="UniProtKB-UniRule"/>
</dbReference>
<sequence>FPKKEQLRKKWLEAIGEENINPRHKDWYVCSLHFEESCFNRTLDVMRLHDNCVPTEFLIPKKQRQELSVLSESSNIRKGYDDSSTSTELTPLQISHDFVQTVHKEVVHDVKVNALKAKCIKQQKKIKRLNERIRKRNKKIANLADIVQDLRRKNCVNNEQAVTIEDFAGPKDFLKR</sequence>
<dbReference type="Gene3D" id="6.20.210.20">
    <property type="entry name" value="THAP domain"/>
    <property type="match status" value="1"/>
</dbReference>
<organism evidence="8 9">
    <name type="scientific">Spodoptera exigua</name>
    <name type="common">Beet armyworm</name>
    <name type="synonym">Noctua fulgens</name>
    <dbReference type="NCBI Taxonomy" id="7107"/>
    <lineage>
        <taxon>Eukaryota</taxon>
        <taxon>Metazoa</taxon>
        <taxon>Ecdysozoa</taxon>
        <taxon>Arthropoda</taxon>
        <taxon>Hexapoda</taxon>
        <taxon>Insecta</taxon>
        <taxon>Pterygota</taxon>
        <taxon>Neoptera</taxon>
        <taxon>Endopterygota</taxon>
        <taxon>Lepidoptera</taxon>
        <taxon>Glossata</taxon>
        <taxon>Ditrysia</taxon>
        <taxon>Noctuoidea</taxon>
        <taxon>Noctuidae</taxon>
        <taxon>Amphipyrinae</taxon>
        <taxon>Spodoptera</taxon>
    </lineage>
</organism>
<keyword evidence="1" id="KW-0479">Metal-binding</keyword>
<keyword evidence="9" id="KW-1185">Reference proteome</keyword>
<feature type="coiled-coil region" evidence="6">
    <location>
        <begin position="112"/>
        <end position="153"/>
    </location>
</feature>
<reference evidence="8" key="1">
    <citation type="submission" date="2020-08" db="EMBL/GenBank/DDBJ databases">
        <title>Spodoptera exigua strain:BAW_Kor-Di-RS1 Genome sequencing and assembly.</title>
        <authorList>
            <person name="Kim J."/>
            <person name="Nam H.Y."/>
            <person name="Kwon M."/>
            <person name="Choi J.H."/>
            <person name="Cho S.R."/>
            <person name="Kim G.-H."/>
        </authorList>
    </citation>
    <scope>NUCLEOTIDE SEQUENCE</scope>
    <source>
        <strain evidence="8">BAW_Kor-Di-RS1</strain>
        <tissue evidence="8">Whole-body</tissue>
    </source>
</reference>
<dbReference type="InterPro" id="IPR026521">
    <property type="entry name" value="THAP2"/>
</dbReference>
<accession>A0A835L0S7</accession>
<evidence type="ECO:0000256" key="3">
    <source>
        <dbReference type="ARBA" id="ARBA00022833"/>
    </source>
</evidence>
<evidence type="ECO:0000256" key="2">
    <source>
        <dbReference type="ARBA" id="ARBA00022771"/>
    </source>
</evidence>
<evidence type="ECO:0000313" key="9">
    <source>
        <dbReference type="Proteomes" id="UP000648187"/>
    </source>
</evidence>
<gene>
    <name evidence="8" type="ORF">HW555_011219</name>
</gene>
<feature type="domain" description="THAP-type" evidence="7">
    <location>
        <begin position="1"/>
        <end position="57"/>
    </location>
</feature>
<keyword evidence="2 5" id="KW-0863">Zinc-finger</keyword>
<evidence type="ECO:0000313" key="8">
    <source>
        <dbReference type="EMBL" id="KAF9409395.1"/>
    </source>
</evidence>
<evidence type="ECO:0000256" key="5">
    <source>
        <dbReference type="PROSITE-ProRule" id="PRU00309"/>
    </source>
</evidence>
<feature type="non-terminal residue" evidence="8">
    <location>
        <position position="176"/>
    </location>
</feature>
<dbReference type="PANTHER" id="PTHR47696:SF1">
    <property type="entry name" value="THAP DOMAIN-CONTAINING PROTEIN 2"/>
    <property type="match status" value="1"/>
</dbReference>
<dbReference type="SMART" id="SM00980">
    <property type="entry name" value="THAP"/>
    <property type="match status" value="1"/>
</dbReference>